<dbReference type="SMART" id="SM00175">
    <property type="entry name" value="RAB"/>
    <property type="match status" value="1"/>
</dbReference>
<evidence type="ECO:0000313" key="3">
    <source>
        <dbReference type="EMBL" id="CAG2186147.1"/>
    </source>
</evidence>
<evidence type="ECO:0000313" key="4">
    <source>
        <dbReference type="Proteomes" id="UP000683360"/>
    </source>
</evidence>
<dbReference type="SMART" id="SM00174">
    <property type="entry name" value="RHO"/>
    <property type="match status" value="1"/>
</dbReference>
<dbReference type="PROSITE" id="PS51420">
    <property type="entry name" value="RHO"/>
    <property type="match status" value="1"/>
</dbReference>
<dbReference type="Pfam" id="PF00071">
    <property type="entry name" value="Ras"/>
    <property type="match status" value="1"/>
</dbReference>
<evidence type="ECO:0000256" key="2">
    <source>
        <dbReference type="ARBA" id="ARBA00023134"/>
    </source>
</evidence>
<dbReference type="OrthoDB" id="10020961at2759"/>
<protein>
    <submittedName>
        <fullName evidence="3">Ras-like GTP-binding protein RhoL</fullName>
    </submittedName>
</protein>
<accession>A0A8S3PS48</accession>
<dbReference type="SUPFAM" id="SSF52540">
    <property type="entry name" value="P-loop containing nucleoside triphosphate hydrolases"/>
    <property type="match status" value="1"/>
</dbReference>
<dbReference type="GO" id="GO:0005525">
    <property type="term" value="F:GTP binding"/>
    <property type="evidence" value="ECO:0007669"/>
    <property type="project" value="UniProtKB-KW"/>
</dbReference>
<dbReference type="SMART" id="SM00173">
    <property type="entry name" value="RAS"/>
    <property type="match status" value="1"/>
</dbReference>
<dbReference type="PRINTS" id="PR00449">
    <property type="entry name" value="RASTRNSFRMNG"/>
</dbReference>
<dbReference type="Proteomes" id="UP000683360">
    <property type="component" value="Unassembled WGS sequence"/>
</dbReference>
<keyword evidence="2" id="KW-0342">GTP-binding</keyword>
<dbReference type="InterPro" id="IPR001806">
    <property type="entry name" value="Small_GTPase"/>
</dbReference>
<dbReference type="GO" id="GO:0003924">
    <property type="term" value="F:GTPase activity"/>
    <property type="evidence" value="ECO:0007669"/>
    <property type="project" value="InterPro"/>
</dbReference>
<dbReference type="PROSITE" id="PS51421">
    <property type="entry name" value="RAS"/>
    <property type="match status" value="1"/>
</dbReference>
<gene>
    <name evidence="3" type="ORF">MEDL_1698</name>
</gene>
<dbReference type="InterPro" id="IPR003578">
    <property type="entry name" value="Small_GTPase_Rho"/>
</dbReference>
<dbReference type="Gene3D" id="3.40.50.300">
    <property type="entry name" value="P-loop containing nucleotide triphosphate hydrolases"/>
    <property type="match status" value="1"/>
</dbReference>
<name>A0A8S3PS48_MYTED</name>
<organism evidence="3 4">
    <name type="scientific">Mytilus edulis</name>
    <name type="common">Blue mussel</name>
    <dbReference type="NCBI Taxonomy" id="6550"/>
    <lineage>
        <taxon>Eukaryota</taxon>
        <taxon>Metazoa</taxon>
        <taxon>Spiralia</taxon>
        <taxon>Lophotrochozoa</taxon>
        <taxon>Mollusca</taxon>
        <taxon>Bivalvia</taxon>
        <taxon>Autobranchia</taxon>
        <taxon>Pteriomorphia</taxon>
        <taxon>Mytilida</taxon>
        <taxon>Mytiloidea</taxon>
        <taxon>Mytilidae</taxon>
        <taxon>Mytilinae</taxon>
        <taxon>Mytilus</taxon>
    </lineage>
</organism>
<dbReference type="EMBL" id="CAJPWZ010000117">
    <property type="protein sequence ID" value="CAG2186147.1"/>
    <property type="molecule type" value="Genomic_DNA"/>
</dbReference>
<evidence type="ECO:0000256" key="1">
    <source>
        <dbReference type="ARBA" id="ARBA00022741"/>
    </source>
</evidence>
<dbReference type="InterPro" id="IPR027417">
    <property type="entry name" value="P-loop_NTPase"/>
</dbReference>
<dbReference type="AlphaFoldDB" id="A0A8S3PS48"/>
<keyword evidence="1" id="KW-0547">Nucleotide-binding</keyword>
<keyword evidence="4" id="KW-1185">Reference proteome</keyword>
<dbReference type="GO" id="GO:0007264">
    <property type="term" value="P:small GTPase-mediated signal transduction"/>
    <property type="evidence" value="ECO:0007669"/>
    <property type="project" value="InterPro"/>
</dbReference>
<dbReference type="NCBIfam" id="TIGR00231">
    <property type="entry name" value="small_GTP"/>
    <property type="match status" value="1"/>
</dbReference>
<sequence length="190" mass="21867">MLTHENDKTVMCPIVGDGMVGKTQICKTFAGSQTPDDYTATVSDLYTVPTYMMGSDYIIKIVDSSISLHDYKEVRTKSYKEANVFILCYSVSDRESFENVKSFWIPEIRHLCKKTPVVLVATYKDTRDEHNNVSKQEGLDIMESHKFDAYIECRSDNKEEVDELFEDILLSVIKSKRRRRSSLLHTLMGK</sequence>
<dbReference type="PROSITE" id="PS51419">
    <property type="entry name" value="RAB"/>
    <property type="match status" value="1"/>
</dbReference>
<dbReference type="CDD" id="cd00157">
    <property type="entry name" value="Rho"/>
    <property type="match status" value="1"/>
</dbReference>
<dbReference type="PANTHER" id="PTHR24072">
    <property type="entry name" value="RHO FAMILY GTPASE"/>
    <property type="match status" value="1"/>
</dbReference>
<dbReference type="InterPro" id="IPR005225">
    <property type="entry name" value="Small_GTP-bd"/>
</dbReference>
<proteinExistence type="predicted"/>
<reference evidence="3" key="1">
    <citation type="submission" date="2021-03" db="EMBL/GenBank/DDBJ databases">
        <authorList>
            <person name="Bekaert M."/>
        </authorList>
    </citation>
    <scope>NUCLEOTIDE SEQUENCE</scope>
</reference>
<comment type="caution">
    <text evidence="3">The sequence shown here is derived from an EMBL/GenBank/DDBJ whole genome shotgun (WGS) entry which is preliminary data.</text>
</comment>